<feature type="non-terminal residue" evidence="1">
    <location>
        <position position="1"/>
    </location>
</feature>
<proteinExistence type="predicted"/>
<dbReference type="PROSITE" id="PS51257">
    <property type="entry name" value="PROKAR_LIPOPROTEIN"/>
    <property type="match status" value="1"/>
</dbReference>
<feature type="non-terminal residue" evidence="1">
    <location>
        <position position="23"/>
    </location>
</feature>
<dbReference type="AlphaFoldDB" id="A0A382UJ21"/>
<protein>
    <submittedName>
        <fullName evidence="1">Uncharacterized protein</fullName>
    </submittedName>
</protein>
<reference evidence="1" key="1">
    <citation type="submission" date="2018-05" db="EMBL/GenBank/DDBJ databases">
        <authorList>
            <person name="Lanie J.A."/>
            <person name="Ng W.-L."/>
            <person name="Kazmierczak K.M."/>
            <person name="Andrzejewski T.M."/>
            <person name="Davidsen T.M."/>
            <person name="Wayne K.J."/>
            <person name="Tettelin H."/>
            <person name="Glass J.I."/>
            <person name="Rusch D."/>
            <person name="Podicherti R."/>
            <person name="Tsui H.-C.T."/>
            <person name="Winkler M.E."/>
        </authorList>
    </citation>
    <scope>NUCLEOTIDE SEQUENCE</scope>
</reference>
<accession>A0A382UJ21</accession>
<sequence>MKSIDKKSCLFGALATVMLLACT</sequence>
<name>A0A382UJ21_9ZZZZ</name>
<evidence type="ECO:0000313" key="1">
    <source>
        <dbReference type="EMBL" id="SVD34266.1"/>
    </source>
</evidence>
<dbReference type="EMBL" id="UINC01144633">
    <property type="protein sequence ID" value="SVD34266.1"/>
    <property type="molecule type" value="Genomic_DNA"/>
</dbReference>
<gene>
    <name evidence="1" type="ORF">METZ01_LOCUS387120</name>
</gene>
<organism evidence="1">
    <name type="scientific">marine metagenome</name>
    <dbReference type="NCBI Taxonomy" id="408172"/>
    <lineage>
        <taxon>unclassified sequences</taxon>
        <taxon>metagenomes</taxon>
        <taxon>ecological metagenomes</taxon>
    </lineage>
</organism>